<reference evidence="2" key="1">
    <citation type="submission" date="2020-05" db="EMBL/GenBank/DDBJ databases">
        <authorList>
            <person name="Chiriac C."/>
            <person name="Salcher M."/>
            <person name="Ghai R."/>
            <person name="Kavagutti S V."/>
        </authorList>
    </citation>
    <scope>NUCLEOTIDE SEQUENCE</scope>
</reference>
<sequence length="1034" mass="108867">MPKSLRTGSPVLANWLLRDPTDTPTYVHWWVPQYGGRTTRVLSLDHEFVSSATGLKYTINTPINRSAPKPLSMTMTLVPSPADIEADLPAGQVPRDQMQKIHLTVANTIPDQWLGVNDEGRAMGTVELTATPNCTGSTYCTAAVTTSRFDLASSNGNPTVVRSYGDSRIPTLSASMTYSGRNSTLDVDAEVFIGGMAFTITATYTPPSNPAVAGWFPVAASSTSMTLTGVGVAPISLLQGSATMSGGVCTPAAYATGNYGACNASNISPMVPIADAVDPKPGQTVYIQVQCDLELCTPADMAIKYELAESQAGFAPSFFTDPSAQKPYMTQYPNTAGGVWTSTASPRTLHRVGNTRQCYSSVGCWDVWTGRGHSPFSCDMCDIYPIASLSDTDANASGGLQVGTAFMGLIAYSPDAPATLTSGSPEELAARTGRMVTFPITVAPLETETSTRVSRNGSNVNIMTAARWPGMAPLVQASPSGVTIDVYLRDSFGVETQIAYCYLDGFCASKRLDGSSLPAVEAGTVGGGLTLQIPLEGVGWALRLAGASIQVETSAGWGTTVSSGYLPLVAAAPARSTSGPLSVSAAGEWQGAVLGNPDISPPMFGWAFSDGVTSFFSSLFGESAAKVLTMITTELIMMAIETAIMGPMMAQMAVARLTVRVATTLAEKAFAAAKAIRATLGFAKTARVVTRGRIAGALIKGATKASEFVYHKLIEELISNAITMPMEYFMTAMDTKGPGDIFRTITPEAAPFFQVSPGVQAAQAAASQASASDPETIQMRTYLDSLSAERLKRAAEAPEPTPCAGPRGTCGGYGRPPLQDDIGYGLGQSIQFTQFFSTIVEPQVPGFATMTGAQKAGSSVTIDIMSRKSSQTSGSGYRVLGQLASCSLDNTCTSDEAVKVQTIAGAIVVAGSFPQWIAWTPPGAWLRVTLRLHDGRTAVTYVDIPFRGDSLPCNDNRILTTTAWWACGEVYDAMRIGADLEWSETYAWAYRMSANGALPWLPSNPAAFDGRVSYPNQYGLAGALPFVGSAAPPS</sequence>
<dbReference type="AlphaFoldDB" id="A0A6J5YGJ5"/>
<accession>A0A6J5YGJ5</accession>
<proteinExistence type="predicted"/>
<organism evidence="2">
    <name type="scientific">freshwater metagenome</name>
    <dbReference type="NCBI Taxonomy" id="449393"/>
    <lineage>
        <taxon>unclassified sequences</taxon>
        <taxon>metagenomes</taxon>
        <taxon>ecological metagenomes</taxon>
    </lineage>
</organism>
<evidence type="ECO:0000313" key="2">
    <source>
        <dbReference type="EMBL" id="CAB4324575.1"/>
    </source>
</evidence>
<feature type="region of interest" description="Disordered" evidence="1">
    <location>
        <begin position="795"/>
        <end position="814"/>
    </location>
</feature>
<name>A0A6J5YGJ5_9ZZZZ</name>
<gene>
    <name evidence="2" type="ORF">UFOPK1392_02350</name>
</gene>
<protein>
    <submittedName>
        <fullName evidence="2">Unannotated protein</fullName>
    </submittedName>
</protein>
<dbReference type="EMBL" id="CAEMXZ010000173">
    <property type="protein sequence ID" value="CAB4324575.1"/>
    <property type="molecule type" value="Genomic_DNA"/>
</dbReference>
<evidence type="ECO:0000256" key="1">
    <source>
        <dbReference type="SAM" id="MobiDB-lite"/>
    </source>
</evidence>